<dbReference type="AlphaFoldDB" id="A0A5A9W6E6"/>
<dbReference type="SUPFAM" id="SSF50692">
    <property type="entry name" value="ADC-like"/>
    <property type="match status" value="1"/>
</dbReference>
<dbReference type="InterPro" id="IPR009010">
    <property type="entry name" value="Asp_de-COase-like_dom_sf"/>
</dbReference>
<accession>A0A5A9W6E6</accession>
<keyword evidence="7" id="KW-0560">Oxidoreductase</keyword>
<dbReference type="InterPro" id="IPR041957">
    <property type="entry name" value="CT_Nitrate-R-NapA-like"/>
</dbReference>
<keyword evidence="13" id="KW-1185">Reference proteome</keyword>
<dbReference type="Gene3D" id="3.40.50.740">
    <property type="match status" value="1"/>
</dbReference>
<comment type="cofactor">
    <cofactor evidence="1">
        <name>Mo-bis(molybdopterin guanine dinucleotide)</name>
        <dbReference type="ChEBI" id="CHEBI:60539"/>
    </cofactor>
</comment>
<organism evidence="12 13">
    <name type="scientific">Nitrincola tapanii</name>
    <dbReference type="NCBI Taxonomy" id="1708751"/>
    <lineage>
        <taxon>Bacteria</taxon>
        <taxon>Pseudomonadati</taxon>
        <taxon>Pseudomonadota</taxon>
        <taxon>Gammaproteobacteria</taxon>
        <taxon>Oceanospirillales</taxon>
        <taxon>Oceanospirillaceae</taxon>
        <taxon>Nitrincola</taxon>
    </lineage>
</organism>
<dbReference type="GO" id="GO:0045333">
    <property type="term" value="P:cellular respiration"/>
    <property type="evidence" value="ECO:0007669"/>
    <property type="project" value="UniProtKB-ARBA"/>
</dbReference>
<dbReference type="GO" id="GO:0016020">
    <property type="term" value="C:membrane"/>
    <property type="evidence" value="ECO:0007669"/>
    <property type="project" value="TreeGrafter"/>
</dbReference>
<dbReference type="InterPro" id="IPR006656">
    <property type="entry name" value="Mopterin_OxRdtase"/>
</dbReference>
<dbReference type="Pfam" id="PF04324">
    <property type="entry name" value="Fer2_BFD"/>
    <property type="match status" value="1"/>
</dbReference>
<dbReference type="Pfam" id="PF01568">
    <property type="entry name" value="Molydop_binding"/>
    <property type="match status" value="1"/>
</dbReference>
<dbReference type="GO" id="GO:0046872">
    <property type="term" value="F:metal ion binding"/>
    <property type="evidence" value="ECO:0007669"/>
    <property type="project" value="UniProtKB-KW"/>
</dbReference>
<keyword evidence="10" id="KW-0534">Nitrate assimilation</keyword>
<dbReference type="Gene3D" id="2.20.25.90">
    <property type="entry name" value="ADC-like domains"/>
    <property type="match status" value="1"/>
</dbReference>
<dbReference type="InterPro" id="IPR050123">
    <property type="entry name" value="Prok_molybdopt-oxidoreductase"/>
</dbReference>
<evidence type="ECO:0000259" key="11">
    <source>
        <dbReference type="PROSITE" id="PS51669"/>
    </source>
</evidence>
<keyword evidence="8" id="KW-0408">Iron</keyword>
<dbReference type="InterPro" id="IPR007419">
    <property type="entry name" value="BFD-like_2Fe2S-bd_dom"/>
</dbReference>
<dbReference type="Gene3D" id="3.40.228.10">
    <property type="entry name" value="Dimethylsulfoxide Reductase, domain 2"/>
    <property type="match status" value="1"/>
</dbReference>
<dbReference type="Gene3D" id="2.40.40.20">
    <property type="match status" value="1"/>
</dbReference>
<dbReference type="GO" id="GO:0051539">
    <property type="term" value="F:4 iron, 4 sulfur cluster binding"/>
    <property type="evidence" value="ECO:0007669"/>
    <property type="project" value="UniProtKB-KW"/>
</dbReference>
<dbReference type="Gene3D" id="1.10.10.1100">
    <property type="entry name" value="BFD-like [2Fe-2S]-binding domain"/>
    <property type="match status" value="1"/>
</dbReference>
<dbReference type="EMBL" id="SMRS01000001">
    <property type="protein sequence ID" value="KAA0876370.1"/>
    <property type="molecule type" value="Genomic_DNA"/>
</dbReference>
<gene>
    <name evidence="12" type="ORF">E1H14_01185</name>
</gene>
<evidence type="ECO:0000256" key="3">
    <source>
        <dbReference type="ARBA" id="ARBA00008747"/>
    </source>
</evidence>
<name>A0A5A9W6E6_9GAMM</name>
<dbReference type="PROSITE" id="PS51669">
    <property type="entry name" value="4FE4S_MOW_BIS_MGD"/>
    <property type="match status" value="1"/>
</dbReference>
<evidence type="ECO:0000256" key="9">
    <source>
        <dbReference type="ARBA" id="ARBA00023014"/>
    </source>
</evidence>
<dbReference type="GO" id="GO:0042128">
    <property type="term" value="P:nitrate assimilation"/>
    <property type="evidence" value="ECO:0007669"/>
    <property type="project" value="UniProtKB-KW"/>
</dbReference>
<dbReference type="CDD" id="cd02754">
    <property type="entry name" value="MopB_Nitrate-R-NapA-like"/>
    <property type="match status" value="1"/>
</dbReference>
<comment type="cofactor">
    <cofactor evidence="2">
        <name>[4Fe-4S] cluster</name>
        <dbReference type="ChEBI" id="CHEBI:49883"/>
    </cofactor>
</comment>
<dbReference type="PIRSF" id="PIRSF036643">
    <property type="entry name" value="FDH_alpha"/>
    <property type="match status" value="1"/>
</dbReference>
<dbReference type="SMART" id="SM00926">
    <property type="entry name" value="Molybdop_Fe4S4"/>
    <property type="match status" value="1"/>
</dbReference>
<dbReference type="GO" id="GO:1990204">
    <property type="term" value="C:oxidoreductase complex"/>
    <property type="evidence" value="ECO:0007669"/>
    <property type="project" value="UniProtKB-ARBA"/>
</dbReference>
<evidence type="ECO:0000256" key="5">
    <source>
        <dbReference type="ARBA" id="ARBA00022505"/>
    </source>
</evidence>
<evidence type="ECO:0000256" key="7">
    <source>
        <dbReference type="ARBA" id="ARBA00023002"/>
    </source>
</evidence>
<dbReference type="Proteomes" id="UP000325302">
    <property type="component" value="Unassembled WGS sequence"/>
</dbReference>
<evidence type="ECO:0000256" key="4">
    <source>
        <dbReference type="ARBA" id="ARBA00022485"/>
    </source>
</evidence>
<dbReference type="Pfam" id="PF00384">
    <property type="entry name" value="Molybdopterin"/>
    <property type="match status" value="1"/>
</dbReference>
<dbReference type="InterPro" id="IPR006657">
    <property type="entry name" value="MoPterin_dinucl-bd_dom"/>
</dbReference>
<sequence>MKTLTSSCPYCGVGCGVLPQVEAGRLIAISGDPQHPANFGKLCIKGSSLHETTGPELRLLQPKVDGKTSSWDEAMQSFSTRLKAIRDEHGPGSIAMYLSGQLLTEDYYVANKLMKGFLASSHVDTNSRLCMASAVAGHKRAFGADVVPGCYEDFELADLVVLVGSNAAWNHPVLFQRLLAAKHARPNMRLVVIDPRRTASCEAADLHLPIRPGTDAQLFNGLLLQLVERGALDLEFIQNHCEGFDSAFTAALQTPSDLHQLAFELDVNPSSLTRFVEWFTGTERTLTLFSQGVNQSSSGTDKVNAILNCHLATGRLGKPGSSAFSLTGQPNAMGGREVGGLANQLAAHMDFNRPEDIDRVARFWQAPAMSQSEGYKAIELFRAIDRGEIKALWIMATNPLVSMPDCEFVRRALSKCELLVVSESMAHTDTLELAHIQLPATTWGEKNGTVTNSERRISRQRPFLAPPGEARHDWQIICHLAQALGFDQAFSYQHPHEIFLEHARLSAFENDGRRAFDLSGLCHLDQTAYDALEPIQWPVNAAHPKGRARLFAEGDFFTPNRRARFIPVTPRAPQQTLDPEHPWRLNTGRIRDQWHTMTRTGRAARLLQHRPEPFIEIHPLDAQAQGLDNESLAQLRNPQGEYIGRVRLNEGQRPGELFVPMHWTRQFSAQACCDALIQPVCDPISGQPESKQGCVALQPLATTWQARVLMPAHQQKRWSSRYWSCIPLEHCQSWILADQQRVENWSDWCLEHLGCAPDLWYQDPTSGTYRAAALVDGALIWVLLVSPEGDFPDLSWLAQAFTRPLSPEDRRALLFAGPGHKQDLGALICSCFQVREASITAAIQAGLHSPQALGQALSCGTNCGSCLPEINALLAQEICHA</sequence>
<evidence type="ECO:0000256" key="8">
    <source>
        <dbReference type="ARBA" id="ARBA00023004"/>
    </source>
</evidence>
<keyword evidence="9" id="KW-0411">Iron-sulfur</keyword>
<evidence type="ECO:0000256" key="10">
    <source>
        <dbReference type="ARBA" id="ARBA00023063"/>
    </source>
</evidence>
<protein>
    <submittedName>
        <fullName evidence="12">Nitrate reductase</fullName>
    </submittedName>
</protein>
<dbReference type="GO" id="GO:0043546">
    <property type="term" value="F:molybdopterin cofactor binding"/>
    <property type="evidence" value="ECO:0007669"/>
    <property type="project" value="InterPro"/>
</dbReference>
<dbReference type="SUPFAM" id="SSF53706">
    <property type="entry name" value="Formate dehydrogenase/DMSO reductase, domains 1-3"/>
    <property type="match status" value="1"/>
</dbReference>
<dbReference type="InterPro" id="IPR006963">
    <property type="entry name" value="Mopterin_OxRdtase_4Fe-4S_dom"/>
</dbReference>
<proteinExistence type="inferred from homology"/>
<dbReference type="Pfam" id="PF04879">
    <property type="entry name" value="Molybdop_Fe4S4"/>
    <property type="match status" value="1"/>
</dbReference>
<evidence type="ECO:0000256" key="2">
    <source>
        <dbReference type="ARBA" id="ARBA00001966"/>
    </source>
</evidence>
<dbReference type="OrthoDB" id="9810782at2"/>
<dbReference type="GO" id="GO:0016491">
    <property type="term" value="F:oxidoreductase activity"/>
    <property type="evidence" value="ECO:0007669"/>
    <property type="project" value="UniProtKB-KW"/>
</dbReference>
<dbReference type="PANTHER" id="PTHR43105">
    <property type="entry name" value="RESPIRATORY NITRATE REDUCTASE"/>
    <property type="match status" value="1"/>
</dbReference>
<comment type="caution">
    <text evidence="12">The sequence shown here is derived from an EMBL/GenBank/DDBJ whole genome shotgun (WGS) entry which is preliminary data.</text>
</comment>
<evidence type="ECO:0000313" key="12">
    <source>
        <dbReference type="EMBL" id="KAA0876370.1"/>
    </source>
</evidence>
<evidence type="ECO:0000256" key="6">
    <source>
        <dbReference type="ARBA" id="ARBA00022723"/>
    </source>
</evidence>
<keyword evidence="5" id="KW-0500">Molybdenum</keyword>
<dbReference type="CDD" id="cd02791">
    <property type="entry name" value="MopB_CT_Nitrate-R-NapA-like"/>
    <property type="match status" value="1"/>
</dbReference>
<comment type="similarity">
    <text evidence="3">Belongs to the prokaryotic molybdopterin-containing oxidoreductase family. NasA/NapA/NarB subfamily.</text>
</comment>
<evidence type="ECO:0000313" key="13">
    <source>
        <dbReference type="Proteomes" id="UP000325302"/>
    </source>
</evidence>
<dbReference type="RefSeq" id="WP_149389619.1">
    <property type="nucleotide sequence ID" value="NZ_SMRS01000001.1"/>
</dbReference>
<dbReference type="InterPro" id="IPR041854">
    <property type="entry name" value="BFD-like_2Fe2S-bd_dom_sf"/>
</dbReference>
<keyword evidence="4" id="KW-0004">4Fe-4S</keyword>
<reference evidence="12 13" key="1">
    <citation type="submission" date="2019-03" db="EMBL/GenBank/DDBJ databases">
        <title>Nitrincola sp. nov. isolated from an Indian soda lake.</title>
        <authorList>
            <person name="Joshi A."/>
            <person name="Thite S.V."/>
            <person name="Joseph N."/>
            <person name="Dhotre D."/>
            <person name="Moorthy M."/>
            <person name="Shouche Y.S."/>
        </authorList>
    </citation>
    <scope>NUCLEOTIDE SEQUENCE [LARGE SCALE GENOMIC DNA]</scope>
    <source>
        <strain evidence="12 13">MEB193</strain>
    </source>
</reference>
<feature type="domain" description="4Fe-4S Mo/W bis-MGD-type" evidence="11">
    <location>
        <begin position="1"/>
        <end position="57"/>
    </location>
</feature>
<keyword evidence="6" id="KW-0479">Metal-binding</keyword>
<evidence type="ECO:0000256" key="1">
    <source>
        <dbReference type="ARBA" id="ARBA00001942"/>
    </source>
</evidence>
<dbReference type="PANTHER" id="PTHR43105:SF9">
    <property type="entry name" value="NADPH-FE(3+) OXIDOREDUCTASE SUBUNIT ALPHA"/>
    <property type="match status" value="1"/>
</dbReference>